<evidence type="ECO:0000256" key="3">
    <source>
        <dbReference type="ARBA" id="ARBA00022692"/>
    </source>
</evidence>
<comment type="subcellular location">
    <subcellularLocation>
        <location evidence="1">Membrane</location>
        <topology evidence="1">Multi-pass membrane protein</topology>
    </subcellularLocation>
</comment>
<dbReference type="PANTHER" id="PTHR43839">
    <property type="entry name" value="OPPC IN A BINDING PROTEIN-DEPENDENT TRANSPORT SYSTEM"/>
    <property type="match status" value="1"/>
</dbReference>
<keyword evidence="5 6" id="KW-0472">Membrane</keyword>
<dbReference type="SUPFAM" id="SSF161098">
    <property type="entry name" value="MetI-like"/>
    <property type="match status" value="1"/>
</dbReference>
<evidence type="ECO:0000256" key="4">
    <source>
        <dbReference type="ARBA" id="ARBA00022989"/>
    </source>
</evidence>
<keyword evidence="4 6" id="KW-1133">Transmembrane helix</keyword>
<dbReference type="Gene3D" id="1.10.3720.10">
    <property type="entry name" value="MetI-like"/>
    <property type="match status" value="1"/>
</dbReference>
<evidence type="ECO:0000313" key="8">
    <source>
        <dbReference type="EMBL" id="MFC3212361.1"/>
    </source>
</evidence>
<proteinExistence type="predicted"/>
<feature type="transmembrane region" description="Helical" evidence="6">
    <location>
        <begin position="277"/>
        <end position="296"/>
    </location>
</feature>
<evidence type="ECO:0000256" key="6">
    <source>
        <dbReference type="SAM" id="Phobius"/>
    </source>
</evidence>
<dbReference type="InterPro" id="IPR035906">
    <property type="entry name" value="MetI-like_sf"/>
</dbReference>
<keyword evidence="2" id="KW-0813">Transport</keyword>
<name>A0ABV7KSZ2_PLAOK</name>
<dbReference type="InterPro" id="IPR000515">
    <property type="entry name" value="MetI-like"/>
</dbReference>
<feature type="transmembrane region" description="Helical" evidence="6">
    <location>
        <begin position="126"/>
        <end position="146"/>
    </location>
</feature>
<dbReference type="Proteomes" id="UP001595625">
    <property type="component" value="Unassembled WGS sequence"/>
</dbReference>
<keyword evidence="3 6" id="KW-0812">Transmembrane</keyword>
<dbReference type="RefSeq" id="WP_117312868.1">
    <property type="nucleotide sequence ID" value="NZ_JBHRUJ010000017.1"/>
</dbReference>
<evidence type="ECO:0000313" key="9">
    <source>
        <dbReference type="Proteomes" id="UP001595625"/>
    </source>
</evidence>
<organism evidence="8 9">
    <name type="scientific">Planomicrobium okeanokoites</name>
    <name type="common">Planococcus okeanokoites</name>
    <name type="synonym">Flavobacterium okeanokoites</name>
    <dbReference type="NCBI Taxonomy" id="244"/>
    <lineage>
        <taxon>Bacteria</taxon>
        <taxon>Bacillati</taxon>
        <taxon>Bacillota</taxon>
        <taxon>Bacilli</taxon>
        <taxon>Bacillales</taxon>
        <taxon>Caryophanaceae</taxon>
        <taxon>Planomicrobium</taxon>
    </lineage>
</organism>
<feature type="transmembrane region" description="Helical" evidence="6">
    <location>
        <begin position="85"/>
        <end position="106"/>
    </location>
</feature>
<evidence type="ECO:0000259" key="7">
    <source>
        <dbReference type="PROSITE" id="PS50928"/>
    </source>
</evidence>
<accession>A0ABV7KSZ2</accession>
<protein>
    <submittedName>
        <fullName evidence="8">Peptide ABC transporter permease</fullName>
    </submittedName>
</protein>
<dbReference type="EMBL" id="JBHRUJ010000017">
    <property type="protein sequence ID" value="MFC3212361.1"/>
    <property type="molecule type" value="Genomic_DNA"/>
</dbReference>
<feature type="domain" description="ABC transmembrane type-1" evidence="7">
    <location>
        <begin position="85"/>
        <end position="301"/>
    </location>
</feature>
<comment type="caution">
    <text evidence="8">The sequence shown here is derived from an EMBL/GenBank/DDBJ whole genome shotgun (WGS) entry which is preliminary data.</text>
</comment>
<feature type="transmembrane region" description="Helical" evidence="6">
    <location>
        <begin position="228"/>
        <end position="246"/>
    </location>
</feature>
<dbReference type="CDD" id="cd06261">
    <property type="entry name" value="TM_PBP2"/>
    <property type="match status" value="1"/>
</dbReference>
<evidence type="ECO:0000256" key="1">
    <source>
        <dbReference type="ARBA" id="ARBA00004141"/>
    </source>
</evidence>
<feature type="transmembrane region" description="Helical" evidence="6">
    <location>
        <begin position="12"/>
        <end position="33"/>
    </location>
</feature>
<evidence type="ECO:0000256" key="2">
    <source>
        <dbReference type="ARBA" id="ARBA00022448"/>
    </source>
</evidence>
<sequence length="340" mass="38097">MAMIRQLIKYKLFLFGAVLIGGTFLASLFYFIFFNDQIPSSPLLYDDNGRPLHAPYSGIVYPPLGTDEFGRDIAAVMLVGAKYTIGAAFLISLLRVVPAIFIGVFIQLYLKGIKRPLKSIADSLTYFPITLLAFLLLNWVSLRGILFEEGAPPSGIQIIIYVAVLSLIFIPINSVLIANEVELIYNKEFIACSRTLGAGKWRIITKHIRPFLVPQLWIILIREFIQSLILMSHLGILSIFIGGVVFKENLFGNRAAVSLSSEWAGTLGMWWDYLWTSYPWIAFIPIGLITLLILAAKGMLDSLEHLLASEQPVQMEKAVKEEDVSLTHLTSFQLLKARNE</sequence>
<gene>
    <name evidence="8" type="ORF">ACFOEJ_14830</name>
</gene>
<evidence type="ECO:0000256" key="5">
    <source>
        <dbReference type="ARBA" id="ARBA00023136"/>
    </source>
</evidence>
<feature type="transmembrane region" description="Helical" evidence="6">
    <location>
        <begin position="158"/>
        <end position="178"/>
    </location>
</feature>
<keyword evidence="9" id="KW-1185">Reference proteome</keyword>
<dbReference type="PROSITE" id="PS50928">
    <property type="entry name" value="ABC_TM1"/>
    <property type="match status" value="1"/>
</dbReference>
<dbReference type="PANTHER" id="PTHR43839:SF3">
    <property type="entry name" value="OLIGOPEPTIDE ABC TRANSPORTER, PERMEASE PROTEIN"/>
    <property type="match status" value="1"/>
</dbReference>
<reference evidence="9" key="1">
    <citation type="journal article" date="2019" name="Int. J. Syst. Evol. Microbiol.">
        <title>The Global Catalogue of Microorganisms (GCM) 10K type strain sequencing project: providing services to taxonomists for standard genome sequencing and annotation.</title>
        <authorList>
            <consortium name="The Broad Institute Genomics Platform"/>
            <consortium name="The Broad Institute Genome Sequencing Center for Infectious Disease"/>
            <person name="Wu L."/>
            <person name="Ma J."/>
        </authorList>
    </citation>
    <scope>NUCLEOTIDE SEQUENCE [LARGE SCALE GENOMIC DNA]</scope>
    <source>
        <strain evidence="9">CCM 320</strain>
    </source>
</reference>